<proteinExistence type="predicted"/>
<feature type="non-terminal residue" evidence="3">
    <location>
        <position position="60"/>
    </location>
</feature>
<dbReference type="Proteomes" id="UP001529510">
    <property type="component" value="Unassembled WGS sequence"/>
</dbReference>
<dbReference type="EMBL" id="JAMKFB020000015">
    <property type="protein sequence ID" value="KAL0174832.1"/>
    <property type="molecule type" value="Genomic_DNA"/>
</dbReference>
<evidence type="ECO:0000313" key="3">
    <source>
        <dbReference type="EMBL" id="KAL0174832.1"/>
    </source>
</evidence>
<dbReference type="PANTHER" id="PTHR22633:SF1">
    <property type="entry name" value="NEURONAL TYROSINE-PHOSPHORYLATED PHOSPHOINOSITIDE-3-KINASE ADAPTER 2"/>
    <property type="match status" value="1"/>
</dbReference>
<dbReference type="InterPro" id="IPR029353">
    <property type="entry name" value="NYAP_C"/>
</dbReference>
<gene>
    <name evidence="3" type="ORF">M9458_030800</name>
</gene>
<evidence type="ECO:0000259" key="2">
    <source>
        <dbReference type="Pfam" id="PF15452"/>
    </source>
</evidence>
<feature type="domain" description="Neuronal tyrosine-phosphorylated phosphoinositide-3-kinase adapter C-terminal" evidence="2">
    <location>
        <begin position="1"/>
        <end position="60"/>
    </location>
</feature>
<evidence type="ECO:0000313" key="4">
    <source>
        <dbReference type="Proteomes" id="UP001529510"/>
    </source>
</evidence>
<accession>A0ABD0PLQ8</accession>
<dbReference type="InterPro" id="IPR026722">
    <property type="entry name" value="NYAP1/NYAP2"/>
</dbReference>
<dbReference type="Pfam" id="PF15452">
    <property type="entry name" value="NYAP_C"/>
    <property type="match status" value="1"/>
</dbReference>
<feature type="region of interest" description="Disordered" evidence="1">
    <location>
        <begin position="31"/>
        <end position="60"/>
    </location>
</feature>
<name>A0ABD0PLQ8_CIRMR</name>
<organism evidence="3 4">
    <name type="scientific">Cirrhinus mrigala</name>
    <name type="common">Mrigala</name>
    <dbReference type="NCBI Taxonomy" id="683832"/>
    <lineage>
        <taxon>Eukaryota</taxon>
        <taxon>Metazoa</taxon>
        <taxon>Chordata</taxon>
        <taxon>Craniata</taxon>
        <taxon>Vertebrata</taxon>
        <taxon>Euteleostomi</taxon>
        <taxon>Actinopterygii</taxon>
        <taxon>Neopterygii</taxon>
        <taxon>Teleostei</taxon>
        <taxon>Ostariophysi</taxon>
        <taxon>Cypriniformes</taxon>
        <taxon>Cyprinidae</taxon>
        <taxon>Labeoninae</taxon>
        <taxon>Labeonini</taxon>
        <taxon>Cirrhinus</taxon>
    </lineage>
</organism>
<comment type="caution">
    <text evidence="3">The sequence shown here is derived from an EMBL/GenBank/DDBJ whole genome shotgun (WGS) entry which is preliminary data.</text>
</comment>
<protein>
    <recommendedName>
        <fullName evidence="2">Neuronal tyrosine-phosphorylated phosphoinositide-3-kinase adapter C-terminal domain-containing protein</fullName>
    </recommendedName>
</protein>
<reference evidence="3 4" key="1">
    <citation type="submission" date="2024-05" db="EMBL/GenBank/DDBJ databases">
        <title>Genome sequencing and assembly of Indian major carp, Cirrhinus mrigala (Hamilton, 1822).</title>
        <authorList>
            <person name="Mohindra V."/>
            <person name="Chowdhury L.M."/>
            <person name="Lal K."/>
            <person name="Jena J.K."/>
        </authorList>
    </citation>
    <scope>NUCLEOTIDE SEQUENCE [LARGE SCALE GENOMIC DNA]</scope>
    <source>
        <strain evidence="3">CM1030</strain>
        <tissue evidence="3">Blood</tissue>
    </source>
</reference>
<keyword evidence="4" id="KW-1185">Reference proteome</keyword>
<evidence type="ECO:0000256" key="1">
    <source>
        <dbReference type="SAM" id="MobiDB-lite"/>
    </source>
</evidence>
<dbReference type="PANTHER" id="PTHR22633">
    <property type="entry name" value="NEURONAL TYROSINE-PHOSPHORYLATED PHOSPHOINOSITIDE-3-KINASE ADAPTER 2-RELATED"/>
    <property type="match status" value="1"/>
</dbReference>
<sequence>MPWACGDSTMMEMIEKKRHLCKEIKARQRPSDKALCKQDSMPILPSWKKTNGGKKYGPPP</sequence>
<dbReference type="AlphaFoldDB" id="A0ABD0PLQ8"/>